<gene>
    <name evidence="2" type="ORF">ACFQ11_06985</name>
</gene>
<reference evidence="3" key="1">
    <citation type="journal article" date="2019" name="Int. J. Syst. Evol. Microbiol.">
        <title>The Global Catalogue of Microorganisms (GCM) 10K type strain sequencing project: providing services to taxonomists for standard genome sequencing and annotation.</title>
        <authorList>
            <consortium name="The Broad Institute Genomics Platform"/>
            <consortium name="The Broad Institute Genome Sequencing Center for Infectious Disease"/>
            <person name="Wu L."/>
            <person name="Ma J."/>
        </authorList>
    </citation>
    <scope>NUCLEOTIDE SEQUENCE [LARGE SCALE GENOMIC DNA]</scope>
    <source>
        <strain evidence="3">JCM 31202</strain>
    </source>
</reference>
<evidence type="ECO:0000313" key="2">
    <source>
        <dbReference type="EMBL" id="MFD0900132.1"/>
    </source>
</evidence>
<dbReference type="Proteomes" id="UP001596972">
    <property type="component" value="Unassembled WGS sequence"/>
</dbReference>
<evidence type="ECO:0000256" key="1">
    <source>
        <dbReference type="SAM" id="MobiDB-lite"/>
    </source>
</evidence>
<dbReference type="RefSeq" id="WP_378297062.1">
    <property type="nucleotide sequence ID" value="NZ_JBHTJA010000008.1"/>
</dbReference>
<feature type="compositionally biased region" description="Polar residues" evidence="1">
    <location>
        <begin position="17"/>
        <end position="28"/>
    </location>
</feature>
<proteinExistence type="predicted"/>
<protein>
    <submittedName>
        <fullName evidence="2">Uncharacterized protein</fullName>
    </submittedName>
</protein>
<organism evidence="2 3">
    <name type="scientific">Actinomadura sediminis</name>
    <dbReference type="NCBI Taxonomy" id="1038904"/>
    <lineage>
        <taxon>Bacteria</taxon>
        <taxon>Bacillati</taxon>
        <taxon>Actinomycetota</taxon>
        <taxon>Actinomycetes</taxon>
        <taxon>Streptosporangiales</taxon>
        <taxon>Thermomonosporaceae</taxon>
        <taxon>Actinomadura</taxon>
    </lineage>
</organism>
<feature type="region of interest" description="Disordered" evidence="1">
    <location>
        <begin position="15"/>
        <end position="35"/>
    </location>
</feature>
<evidence type="ECO:0000313" key="3">
    <source>
        <dbReference type="Proteomes" id="UP001596972"/>
    </source>
</evidence>
<accession>A0ABW3EIT8</accession>
<name>A0ABW3EIT8_9ACTN</name>
<comment type="caution">
    <text evidence="2">The sequence shown here is derived from an EMBL/GenBank/DDBJ whole genome shotgun (WGS) entry which is preliminary data.</text>
</comment>
<keyword evidence="3" id="KW-1185">Reference proteome</keyword>
<dbReference type="EMBL" id="JBHTJA010000008">
    <property type="protein sequence ID" value="MFD0900132.1"/>
    <property type="molecule type" value="Genomic_DNA"/>
</dbReference>
<sequence length="237" mass="25337">MNVLTRTCPCKHAAANNRPQPCASSDTTPARPHTRERIGTALRQRITGRLRTSSPPSGEAVEPLALAFGRPRGAGFIGDGADGFLRAALTEVLTCKVGVSWVIATGHDLRCLFGDAFDDTLAESLAPRLHVAETLEEATERLEFEADVIRALDVNDRLSFTVSTVLWFAAPGPDADVVHDTLQSWPGTGLIPLIAGPWPYGPTYLIDADGPRPLPRRSIDLLTAQQATAELHAASAA</sequence>